<dbReference type="PANTHER" id="PTHR43344:SF2">
    <property type="entry name" value="PHOSPHOSERINE PHOSPHATASE"/>
    <property type="match status" value="1"/>
</dbReference>
<evidence type="ECO:0000256" key="8">
    <source>
        <dbReference type="ARBA" id="ARBA00022801"/>
    </source>
</evidence>
<dbReference type="InterPro" id="IPR050582">
    <property type="entry name" value="HAD-like_SerB"/>
</dbReference>
<evidence type="ECO:0000256" key="9">
    <source>
        <dbReference type="ARBA" id="ARBA00022842"/>
    </source>
</evidence>
<comment type="catalytic activity">
    <reaction evidence="12">
        <text>O-phospho-L-serine + H2O = L-serine + phosphate</text>
        <dbReference type="Rhea" id="RHEA:21208"/>
        <dbReference type="ChEBI" id="CHEBI:15377"/>
        <dbReference type="ChEBI" id="CHEBI:33384"/>
        <dbReference type="ChEBI" id="CHEBI:43474"/>
        <dbReference type="ChEBI" id="CHEBI:57524"/>
        <dbReference type="EC" id="3.1.3.3"/>
    </reaction>
</comment>
<dbReference type="Pfam" id="PF12710">
    <property type="entry name" value="HAD"/>
    <property type="match status" value="1"/>
</dbReference>
<comment type="catalytic activity">
    <reaction evidence="13">
        <text>O-phospho-D-serine + H2O = D-serine + phosphate</text>
        <dbReference type="Rhea" id="RHEA:24873"/>
        <dbReference type="ChEBI" id="CHEBI:15377"/>
        <dbReference type="ChEBI" id="CHEBI:35247"/>
        <dbReference type="ChEBI" id="CHEBI:43474"/>
        <dbReference type="ChEBI" id="CHEBI:58680"/>
        <dbReference type="EC" id="3.1.3.3"/>
    </reaction>
</comment>
<evidence type="ECO:0000256" key="2">
    <source>
        <dbReference type="ARBA" id="ARBA00005135"/>
    </source>
</evidence>
<dbReference type="UniPathway" id="UPA00135">
    <property type="reaction ID" value="UER00198"/>
</dbReference>
<dbReference type="EMBL" id="CP038231">
    <property type="protein sequence ID" value="QDH13562.1"/>
    <property type="molecule type" value="Genomic_DNA"/>
</dbReference>
<evidence type="ECO:0000256" key="5">
    <source>
        <dbReference type="ARBA" id="ARBA00015196"/>
    </source>
</evidence>
<sequence>MSLPSILTLVANRRDNTLSKEAIELGRDIVKGAAPVTLSEGEAVEIPFTTKDRVAAVEAARKALGTEQYRVDTIVTGTEWRRKMVLISDMDSTTVDGETMDDLAKLNGTGEKCAEITHEAMNGKMDFAQSIRARAMLLRGLTVQDLEKTLQGFKLADDIEELVRTMNANHALTALVSGGFTWFTSRIAKVVGFDFNYGNFLEIKDGVVTGKLLGPILGPLQKREHLIDLCKRRGVTIKDSITTGDGANDIPMLTAAGLGVAYHAKPSVRKKVHEQVNFCGMRALLFAQGYHASQIIK</sequence>
<evidence type="ECO:0000256" key="3">
    <source>
        <dbReference type="ARBA" id="ARBA00009184"/>
    </source>
</evidence>
<dbReference type="SFLD" id="SFLDS00003">
    <property type="entry name" value="Haloacid_Dehalogenase"/>
    <property type="match status" value="1"/>
</dbReference>
<dbReference type="Proteomes" id="UP000318709">
    <property type="component" value="Chromosome"/>
</dbReference>
<dbReference type="EC" id="3.1.3.3" evidence="4"/>
<dbReference type="SFLD" id="SFLDG01137">
    <property type="entry name" value="C1.6.1:_Phosphoserine_Phosphat"/>
    <property type="match status" value="1"/>
</dbReference>
<comment type="cofactor">
    <cofactor evidence="1">
        <name>Mg(2+)</name>
        <dbReference type="ChEBI" id="CHEBI:18420"/>
    </cofactor>
</comment>
<dbReference type="SUPFAM" id="SSF56784">
    <property type="entry name" value="HAD-like"/>
    <property type="match status" value="1"/>
</dbReference>
<dbReference type="SFLD" id="SFLDG01136">
    <property type="entry name" value="C1.6:_Phosphoserine_Phosphatas"/>
    <property type="match status" value="1"/>
</dbReference>
<keyword evidence="9" id="KW-0460">Magnesium</keyword>
<dbReference type="PANTHER" id="PTHR43344">
    <property type="entry name" value="PHOSPHOSERINE PHOSPHATASE"/>
    <property type="match status" value="1"/>
</dbReference>
<feature type="active site" description="Proton donor" evidence="14">
    <location>
        <position position="91"/>
    </location>
</feature>
<protein>
    <recommendedName>
        <fullName evidence="5">Phosphoserine phosphatase</fullName>
        <ecNumber evidence="4">3.1.3.3</ecNumber>
    </recommendedName>
    <alternativeName>
        <fullName evidence="11">O-phosphoserine phosphohydrolase</fullName>
    </alternativeName>
</protein>
<dbReference type="GO" id="GO:0036424">
    <property type="term" value="F:L-phosphoserine phosphatase activity"/>
    <property type="evidence" value="ECO:0007669"/>
    <property type="project" value="InterPro"/>
</dbReference>
<dbReference type="NCBIfam" id="TIGR01488">
    <property type="entry name" value="HAD-SF-IB"/>
    <property type="match status" value="1"/>
</dbReference>
<evidence type="ECO:0000256" key="1">
    <source>
        <dbReference type="ARBA" id="ARBA00001946"/>
    </source>
</evidence>
<keyword evidence="16" id="KW-1185">Reference proteome</keyword>
<dbReference type="GO" id="GO:0006564">
    <property type="term" value="P:L-serine biosynthetic process"/>
    <property type="evidence" value="ECO:0007669"/>
    <property type="project" value="UniProtKB-KW"/>
</dbReference>
<dbReference type="OrthoDB" id="9792539at2"/>
<accession>A0A4Y6U879</accession>
<keyword evidence="8 15" id="KW-0378">Hydrolase</keyword>
<dbReference type="Gene3D" id="3.40.50.1000">
    <property type="entry name" value="HAD superfamily/HAD-like"/>
    <property type="match status" value="1"/>
</dbReference>
<evidence type="ECO:0000256" key="11">
    <source>
        <dbReference type="ARBA" id="ARBA00031693"/>
    </source>
</evidence>
<feature type="active site" description="Nucleophile" evidence="14">
    <location>
        <position position="89"/>
    </location>
</feature>
<dbReference type="InterPro" id="IPR023214">
    <property type="entry name" value="HAD_sf"/>
</dbReference>
<dbReference type="InterPro" id="IPR004469">
    <property type="entry name" value="PSP"/>
</dbReference>
<evidence type="ECO:0000256" key="6">
    <source>
        <dbReference type="ARBA" id="ARBA00022605"/>
    </source>
</evidence>
<dbReference type="InterPro" id="IPR036412">
    <property type="entry name" value="HAD-like_sf"/>
</dbReference>
<dbReference type="NCBIfam" id="TIGR00338">
    <property type="entry name" value="serB"/>
    <property type="match status" value="1"/>
</dbReference>
<evidence type="ECO:0000313" key="15">
    <source>
        <dbReference type="EMBL" id="QDH13562.1"/>
    </source>
</evidence>
<evidence type="ECO:0000256" key="4">
    <source>
        <dbReference type="ARBA" id="ARBA00012640"/>
    </source>
</evidence>
<evidence type="ECO:0000256" key="14">
    <source>
        <dbReference type="PIRSR" id="PIRSR604469-1"/>
    </source>
</evidence>
<evidence type="ECO:0000256" key="12">
    <source>
        <dbReference type="ARBA" id="ARBA00048138"/>
    </source>
</evidence>
<evidence type="ECO:0000256" key="7">
    <source>
        <dbReference type="ARBA" id="ARBA00022723"/>
    </source>
</evidence>
<dbReference type="KEGG" id="swf:E3E12_04405"/>
<evidence type="ECO:0000256" key="13">
    <source>
        <dbReference type="ARBA" id="ARBA00048523"/>
    </source>
</evidence>
<dbReference type="GO" id="GO:0000287">
    <property type="term" value="F:magnesium ion binding"/>
    <property type="evidence" value="ECO:0007669"/>
    <property type="project" value="TreeGrafter"/>
</dbReference>
<name>A0A4Y6U879_9PROT</name>
<dbReference type="GO" id="GO:0005737">
    <property type="term" value="C:cytoplasm"/>
    <property type="evidence" value="ECO:0007669"/>
    <property type="project" value="TreeGrafter"/>
</dbReference>
<dbReference type="RefSeq" id="WP_141443270.1">
    <property type="nucleotide sequence ID" value="NZ_CP038231.1"/>
</dbReference>
<keyword evidence="7" id="KW-0479">Metal-binding</keyword>
<evidence type="ECO:0000313" key="16">
    <source>
        <dbReference type="Proteomes" id="UP000318709"/>
    </source>
</evidence>
<gene>
    <name evidence="15" type="primary">serB</name>
    <name evidence="15" type="ORF">E3E12_04405</name>
</gene>
<reference evidence="15 16" key="1">
    <citation type="submission" date="2019-03" db="EMBL/GenBank/DDBJ databases">
        <title>The complete genome sequence of Swingsia_sp. F3b2 LMG30590(T).</title>
        <authorList>
            <person name="Chua K.-O."/>
            <person name="Chan K.-G."/>
            <person name="See-Too W.-S."/>
        </authorList>
    </citation>
    <scope>NUCLEOTIDE SEQUENCE [LARGE SCALE GENOMIC DNA]</scope>
    <source>
        <strain evidence="15 16">F3b2</strain>
    </source>
</reference>
<keyword evidence="6" id="KW-0028">Amino-acid biosynthesis</keyword>
<evidence type="ECO:0000256" key="10">
    <source>
        <dbReference type="ARBA" id="ARBA00023299"/>
    </source>
</evidence>
<keyword evidence="10" id="KW-0718">Serine biosynthesis</keyword>
<dbReference type="AlphaFoldDB" id="A0A4Y6U879"/>
<comment type="pathway">
    <text evidence="2">Amino-acid biosynthesis; L-serine biosynthesis; L-serine from 3-phospho-D-glycerate: step 3/3.</text>
</comment>
<proteinExistence type="inferred from homology"/>
<comment type="similarity">
    <text evidence="3">Belongs to the HAD-like hydrolase superfamily. SerB family.</text>
</comment>
<dbReference type="SFLD" id="SFLDF00029">
    <property type="entry name" value="phosphoserine_phosphatase"/>
    <property type="match status" value="1"/>
</dbReference>
<organism evidence="15 16">
    <name type="scientific">Formicincola oecophyllae</name>
    <dbReference type="NCBI Taxonomy" id="2558361"/>
    <lineage>
        <taxon>Bacteria</taxon>
        <taxon>Pseudomonadati</taxon>
        <taxon>Pseudomonadota</taxon>
        <taxon>Alphaproteobacteria</taxon>
        <taxon>Acetobacterales</taxon>
        <taxon>Acetobacteraceae</taxon>
        <taxon>Formicincola</taxon>
    </lineage>
</organism>